<evidence type="ECO:0000256" key="4">
    <source>
        <dbReference type="RuleBase" id="RU003887"/>
    </source>
</evidence>
<dbReference type="InterPro" id="IPR020094">
    <property type="entry name" value="TruA/RsuA/RluB/E/F_N"/>
</dbReference>
<dbReference type="InterPro" id="IPR002942">
    <property type="entry name" value="S4_RNA-bd"/>
</dbReference>
<organism evidence="6 7">
    <name type="scientific">Victivallis vadensis</name>
    <dbReference type="NCBI Taxonomy" id="172901"/>
    <lineage>
        <taxon>Bacteria</taxon>
        <taxon>Pseudomonadati</taxon>
        <taxon>Lentisphaerota</taxon>
        <taxon>Lentisphaeria</taxon>
        <taxon>Victivallales</taxon>
        <taxon>Victivallaceae</taxon>
        <taxon>Victivallis</taxon>
    </lineage>
</organism>
<proteinExistence type="inferred from homology"/>
<dbReference type="CDD" id="cd02870">
    <property type="entry name" value="PseudoU_synth_RsuA_like"/>
    <property type="match status" value="1"/>
</dbReference>
<dbReference type="Gene3D" id="3.10.290.10">
    <property type="entry name" value="RNA-binding S4 domain"/>
    <property type="match status" value="1"/>
</dbReference>
<dbReference type="InterPro" id="IPR018496">
    <property type="entry name" value="PsdUridine_synth_RsuA/RluB_CS"/>
</dbReference>
<dbReference type="RefSeq" id="WP_116882874.1">
    <property type="nucleotide sequence ID" value="NZ_CABMMC010000043.1"/>
</dbReference>
<gene>
    <name evidence="6" type="ORF">C8D82_10425</name>
</gene>
<dbReference type="InterPro" id="IPR042092">
    <property type="entry name" value="PsdUridine_s_RsuA/RluB/E/F_cat"/>
</dbReference>
<dbReference type="Pfam" id="PF00849">
    <property type="entry name" value="PseudoU_synth_2"/>
    <property type="match status" value="1"/>
</dbReference>
<dbReference type="EMBL" id="QEKH01000004">
    <property type="protein sequence ID" value="PVY44882.1"/>
    <property type="molecule type" value="Genomic_DNA"/>
</dbReference>
<dbReference type="SMART" id="SM00363">
    <property type="entry name" value="S4"/>
    <property type="match status" value="1"/>
</dbReference>
<dbReference type="SUPFAM" id="SSF55120">
    <property type="entry name" value="Pseudouridine synthase"/>
    <property type="match status" value="1"/>
</dbReference>
<keyword evidence="7" id="KW-1185">Reference proteome</keyword>
<comment type="similarity">
    <text evidence="1 4">Belongs to the pseudouridine synthase RsuA family.</text>
</comment>
<dbReference type="PANTHER" id="PTHR47683">
    <property type="entry name" value="PSEUDOURIDINE SYNTHASE FAMILY PROTEIN-RELATED"/>
    <property type="match status" value="1"/>
</dbReference>
<dbReference type="OrthoDB" id="9807213at2"/>
<dbReference type="FunFam" id="3.10.290.10:FF:000003">
    <property type="entry name" value="Pseudouridine synthase"/>
    <property type="match status" value="1"/>
</dbReference>
<evidence type="ECO:0000256" key="3">
    <source>
        <dbReference type="PROSITE-ProRule" id="PRU00182"/>
    </source>
</evidence>
<dbReference type="GeneID" id="78294195"/>
<evidence type="ECO:0000256" key="1">
    <source>
        <dbReference type="ARBA" id="ARBA00008348"/>
    </source>
</evidence>
<dbReference type="Gene3D" id="3.30.70.580">
    <property type="entry name" value="Pseudouridine synthase I, catalytic domain, N-terminal subdomain"/>
    <property type="match status" value="1"/>
</dbReference>
<dbReference type="PANTHER" id="PTHR47683:SF2">
    <property type="entry name" value="RNA-BINDING S4 DOMAIN-CONTAINING PROTEIN"/>
    <property type="match status" value="1"/>
</dbReference>
<dbReference type="CDD" id="cd00165">
    <property type="entry name" value="S4"/>
    <property type="match status" value="1"/>
</dbReference>
<dbReference type="InterPro" id="IPR050343">
    <property type="entry name" value="RsuA_PseudoU_synthase"/>
</dbReference>
<dbReference type="Pfam" id="PF01479">
    <property type="entry name" value="S4"/>
    <property type="match status" value="1"/>
</dbReference>
<dbReference type="NCBIfam" id="TIGR00093">
    <property type="entry name" value="pseudouridine synthase"/>
    <property type="match status" value="1"/>
</dbReference>
<evidence type="ECO:0000313" key="7">
    <source>
        <dbReference type="Proteomes" id="UP000245959"/>
    </source>
</evidence>
<keyword evidence="3" id="KW-0694">RNA-binding</keyword>
<dbReference type="Proteomes" id="UP000245959">
    <property type="component" value="Unassembled WGS sequence"/>
</dbReference>
<dbReference type="PROSITE" id="PS01149">
    <property type="entry name" value="PSI_RSU"/>
    <property type="match status" value="1"/>
</dbReference>
<dbReference type="SUPFAM" id="SSF55174">
    <property type="entry name" value="Alpha-L RNA-binding motif"/>
    <property type="match status" value="1"/>
</dbReference>
<comment type="caution">
    <text evidence="6">The sequence shown here is derived from an EMBL/GenBank/DDBJ whole genome shotgun (WGS) entry which is preliminary data.</text>
</comment>
<accession>A0A2U1B8D4</accession>
<dbReference type="PROSITE" id="PS50889">
    <property type="entry name" value="S4"/>
    <property type="match status" value="1"/>
</dbReference>
<feature type="domain" description="RNA-binding S4" evidence="5">
    <location>
        <begin position="7"/>
        <end position="66"/>
    </location>
</feature>
<reference evidence="6 7" key="1">
    <citation type="submission" date="2018-04" db="EMBL/GenBank/DDBJ databases">
        <title>Genomic Encyclopedia of Type Strains, Phase IV (KMG-IV): sequencing the most valuable type-strain genomes for metagenomic binning, comparative biology and taxonomic classification.</title>
        <authorList>
            <person name="Goeker M."/>
        </authorList>
    </citation>
    <scope>NUCLEOTIDE SEQUENCE [LARGE SCALE GENOMIC DNA]</scope>
    <source>
        <strain evidence="6 7">DSM 14823</strain>
    </source>
</reference>
<dbReference type="InterPro" id="IPR036986">
    <property type="entry name" value="S4_RNA-bd_sf"/>
</dbReference>
<dbReference type="GO" id="GO:0000455">
    <property type="term" value="P:enzyme-directed rRNA pseudouridine synthesis"/>
    <property type="evidence" value="ECO:0007669"/>
    <property type="project" value="UniProtKB-ARBA"/>
</dbReference>
<sequence length="241" mass="26953">MENDNRERLVKILSAAGIASRRGAGDLIKAGRVTVNGETVFEPGFRVAPGDRVEYDGVPVLAEERKVYIMLNKPRGYVCTNADPHADLKAVDLIRLTPPLRLFSAGRLDKDSEGLILFSNDGDYVARLTHPRHEILKVYQVRVRREFKPAELEQMRRGVLERGELLKVHAVSRCGDCTYLITLNEGKNREIRRLTAALGSPTRRLKRLQIGALRLGGLPVGNWRELTPAEIALTLRSGEQP</sequence>
<name>A0A2U1B8D4_9BACT</name>
<evidence type="ECO:0000256" key="2">
    <source>
        <dbReference type="ARBA" id="ARBA00023235"/>
    </source>
</evidence>
<dbReference type="InterPro" id="IPR020103">
    <property type="entry name" value="PsdUridine_synth_cat_dom_sf"/>
</dbReference>
<dbReference type="GO" id="GO:0003723">
    <property type="term" value="F:RNA binding"/>
    <property type="evidence" value="ECO:0007669"/>
    <property type="project" value="UniProtKB-KW"/>
</dbReference>
<dbReference type="InterPro" id="IPR000748">
    <property type="entry name" value="PsdUridine_synth_RsuA/RluB/E/F"/>
</dbReference>
<dbReference type="EC" id="5.4.99.-" evidence="4"/>
<evidence type="ECO:0000313" key="6">
    <source>
        <dbReference type="EMBL" id="PVY44882.1"/>
    </source>
</evidence>
<dbReference type="Gene3D" id="3.30.70.1560">
    <property type="entry name" value="Alpha-L RNA-binding motif"/>
    <property type="match status" value="1"/>
</dbReference>
<dbReference type="AlphaFoldDB" id="A0A2U1B8D4"/>
<dbReference type="InterPro" id="IPR006145">
    <property type="entry name" value="PsdUridine_synth_RsuA/RluA"/>
</dbReference>
<protein>
    <recommendedName>
        <fullName evidence="4">Pseudouridine synthase</fullName>
        <ecNumber evidence="4">5.4.99.-</ecNumber>
    </recommendedName>
</protein>
<keyword evidence="2 4" id="KW-0413">Isomerase</keyword>
<dbReference type="GO" id="GO:0120159">
    <property type="term" value="F:rRNA pseudouridine synthase activity"/>
    <property type="evidence" value="ECO:0007669"/>
    <property type="project" value="UniProtKB-ARBA"/>
</dbReference>
<evidence type="ECO:0000259" key="5">
    <source>
        <dbReference type="SMART" id="SM00363"/>
    </source>
</evidence>